<accession>A0A7M7NTT5</accession>
<dbReference type="InterPro" id="IPR001818">
    <property type="entry name" value="Pept_M10_metallopeptidase"/>
</dbReference>
<dbReference type="PRINTS" id="PR00138">
    <property type="entry name" value="MATRIXIN"/>
</dbReference>
<evidence type="ECO:0000313" key="22">
    <source>
        <dbReference type="Proteomes" id="UP000007110"/>
    </source>
</evidence>
<dbReference type="OrthoDB" id="406838at2759"/>
<evidence type="ECO:0000259" key="20">
    <source>
        <dbReference type="SMART" id="SM00235"/>
    </source>
</evidence>
<reference evidence="22" key="1">
    <citation type="submission" date="2015-02" db="EMBL/GenBank/DDBJ databases">
        <title>Genome sequencing for Strongylocentrotus purpuratus.</title>
        <authorList>
            <person name="Murali S."/>
            <person name="Liu Y."/>
            <person name="Vee V."/>
            <person name="English A."/>
            <person name="Wang M."/>
            <person name="Skinner E."/>
            <person name="Han Y."/>
            <person name="Muzny D.M."/>
            <person name="Worley K.C."/>
            <person name="Gibbs R.A."/>
        </authorList>
    </citation>
    <scope>NUCLEOTIDE SEQUENCE</scope>
</reference>
<evidence type="ECO:0000256" key="5">
    <source>
        <dbReference type="ARBA" id="ARBA00022737"/>
    </source>
</evidence>
<dbReference type="Pfam" id="PF01471">
    <property type="entry name" value="PG_binding_1"/>
    <property type="match status" value="1"/>
</dbReference>
<comment type="cofactor">
    <cofactor evidence="14">
        <name>Zn(2+)</name>
        <dbReference type="ChEBI" id="CHEBI:29105"/>
    </cofactor>
    <text evidence="14">Binds 2 Zn(2+) ions per subunit.</text>
</comment>
<proteinExistence type="inferred from homology"/>
<dbReference type="Pfam" id="PF00045">
    <property type="entry name" value="Hemopexin"/>
    <property type="match status" value="3"/>
</dbReference>
<feature type="compositionally biased region" description="Basic residues" evidence="18">
    <location>
        <begin position="306"/>
        <end position="322"/>
    </location>
</feature>
<protein>
    <recommendedName>
        <fullName evidence="20">Peptidase metallopeptidase domain-containing protein</fullName>
    </recommendedName>
</protein>
<evidence type="ECO:0000256" key="7">
    <source>
        <dbReference type="ARBA" id="ARBA00022833"/>
    </source>
</evidence>
<feature type="binding site" evidence="14">
    <location>
        <position position="233"/>
    </location>
    <ligand>
        <name>Zn(2+)</name>
        <dbReference type="ChEBI" id="CHEBI:29105"/>
        <label>1</label>
    </ligand>
</feature>
<dbReference type="InParanoid" id="A0A7M7NTT5"/>
<dbReference type="PANTHER" id="PTHR10201">
    <property type="entry name" value="MATRIX METALLOPROTEINASE"/>
    <property type="match status" value="1"/>
</dbReference>
<feature type="binding site" evidence="14">
    <location>
        <position position="235"/>
    </location>
    <ligand>
        <name>Ca(2+)</name>
        <dbReference type="ChEBI" id="CHEBI:29108"/>
        <label>3</label>
    </ligand>
</feature>
<dbReference type="PROSITE" id="PS00546">
    <property type="entry name" value="CYSTEINE_SWITCH"/>
    <property type="match status" value="1"/>
</dbReference>
<feature type="binding site" evidence="13">
    <location>
        <position position="267"/>
    </location>
    <ligand>
        <name>Zn(2+)</name>
        <dbReference type="ChEBI" id="CHEBI:29105"/>
        <label>2</label>
        <note>catalytic</note>
    </ligand>
</feature>
<dbReference type="CDD" id="cd04278">
    <property type="entry name" value="ZnMc_MMP"/>
    <property type="match status" value="1"/>
</dbReference>
<evidence type="ECO:0000256" key="9">
    <source>
        <dbReference type="ARBA" id="ARBA00023049"/>
    </source>
</evidence>
<feature type="binding site" evidence="14">
    <location>
        <position position="275"/>
    </location>
    <ligand>
        <name>Zn(2+)</name>
        <dbReference type="ChEBI" id="CHEBI:29105"/>
        <label>2</label>
        <note>catalytic</note>
    </ligand>
</feature>
<feature type="binding site" evidence="14">
    <location>
        <position position="448"/>
    </location>
    <ligand>
        <name>Ca(2+)</name>
        <dbReference type="ChEBI" id="CHEBI:29108"/>
        <label>5</label>
    </ligand>
</feature>
<keyword evidence="7 13" id="KW-0862">Zinc</keyword>
<feature type="binding site" evidence="14">
    <location>
        <position position="236"/>
    </location>
    <ligand>
        <name>Ca(2+)</name>
        <dbReference type="ChEBI" id="CHEBI:29108"/>
        <label>1</label>
    </ligand>
</feature>
<dbReference type="PANTHER" id="PTHR10201:SF294">
    <property type="entry name" value="MATRIX METALLOPROTEINASE 16"/>
    <property type="match status" value="1"/>
</dbReference>
<dbReference type="InterPro" id="IPR033739">
    <property type="entry name" value="M10A_MMP"/>
</dbReference>
<dbReference type="OMA" id="FWEIADG"/>
<dbReference type="KEGG" id="spu:587846"/>
<dbReference type="InterPro" id="IPR002477">
    <property type="entry name" value="Peptidoglycan-bd-like"/>
</dbReference>
<feature type="binding site" evidence="14">
    <location>
        <position position="199"/>
    </location>
    <ligand>
        <name>Zn(2+)</name>
        <dbReference type="ChEBI" id="CHEBI:29105"/>
        <label>1</label>
    </ligand>
</feature>
<dbReference type="InterPro" id="IPR036365">
    <property type="entry name" value="PGBD-like_sf"/>
</dbReference>
<keyword evidence="6" id="KW-0378">Hydrolase</keyword>
<dbReference type="GO" id="GO:0031012">
    <property type="term" value="C:extracellular matrix"/>
    <property type="evidence" value="ECO:0007669"/>
    <property type="project" value="InterPro"/>
</dbReference>
<dbReference type="InterPro" id="IPR006026">
    <property type="entry name" value="Peptidase_Metallo"/>
</dbReference>
<dbReference type="GO" id="GO:0030574">
    <property type="term" value="P:collagen catabolic process"/>
    <property type="evidence" value="ECO:0000318"/>
    <property type="project" value="GO_Central"/>
</dbReference>
<reference evidence="21" key="2">
    <citation type="submission" date="2021-01" db="UniProtKB">
        <authorList>
            <consortium name="EnsemblMetazoa"/>
        </authorList>
    </citation>
    <scope>IDENTIFICATION</scope>
</reference>
<evidence type="ECO:0000256" key="17">
    <source>
        <dbReference type="PROSITE-ProRule" id="PRU01011"/>
    </source>
</evidence>
<feature type="repeat" description="Hemopexin" evidence="17">
    <location>
        <begin position="490"/>
        <end position="537"/>
    </location>
</feature>
<keyword evidence="11" id="KW-1015">Disulfide bond</keyword>
<evidence type="ECO:0000256" key="16">
    <source>
        <dbReference type="PIRSR" id="PIRSR621190-5"/>
    </source>
</evidence>
<dbReference type="Gene3D" id="2.110.10.10">
    <property type="entry name" value="Hemopexin-like domain"/>
    <property type="match status" value="1"/>
</dbReference>
<feature type="binding site" evidence="13">
    <location>
        <position position="261"/>
    </location>
    <ligand>
        <name>Zn(2+)</name>
        <dbReference type="ChEBI" id="CHEBI:29105"/>
        <label>2</label>
        <note>catalytic</note>
    </ligand>
</feature>
<evidence type="ECO:0000256" key="10">
    <source>
        <dbReference type="ARBA" id="ARBA00023145"/>
    </source>
</evidence>
<dbReference type="SMART" id="SM00235">
    <property type="entry name" value="ZnMc"/>
    <property type="match status" value="1"/>
</dbReference>
<keyword evidence="2" id="KW-0645">Protease</keyword>
<feature type="signal peptide" evidence="19">
    <location>
        <begin position="1"/>
        <end position="19"/>
    </location>
</feature>
<dbReference type="SUPFAM" id="SSF47090">
    <property type="entry name" value="PGBD-like"/>
    <property type="match status" value="1"/>
</dbReference>
<dbReference type="RefSeq" id="XP_030840642.1">
    <property type="nucleotide sequence ID" value="XM_030984782.1"/>
</dbReference>
<dbReference type="InterPro" id="IPR024079">
    <property type="entry name" value="MetalloPept_cat_dom_sf"/>
</dbReference>
<dbReference type="InterPro" id="IPR036375">
    <property type="entry name" value="Hemopexin-like_dom_sf"/>
</dbReference>
<dbReference type="InterPro" id="IPR021190">
    <property type="entry name" value="Pept_M10A"/>
</dbReference>
<feature type="binding site" evidence="14">
    <location>
        <position position="231"/>
    </location>
    <ligand>
        <name>Ca(2+)</name>
        <dbReference type="ChEBI" id="CHEBI:29108"/>
        <label>2</label>
    </ligand>
</feature>
<evidence type="ECO:0000313" key="21">
    <source>
        <dbReference type="EnsemblMetazoa" id="XP_030840642"/>
    </source>
</evidence>
<dbReference type="GO" id="GO:0006508">
    <property type="term" value="P:proteolysis"/>
    <property type="evidence" value="ECO:0007669"/>
    <property type="project" value="UniProtKB-KW"/>
</dbReference>
<evidence type="ECO:0000256" key="4">
    <source>
        <dbReference type="ARBA" id="ARBA00022729"/>
    </source>
</evidence>
<keyword evidence="5" id="KW-0677">Repeat</keyword>
<evidence type="ECO:0000256" key="11">
    <source>
        <dbReference type="ARBA" id="ARBA00023157"/>
    </source>
</evidence>
<sequence>MDTALLLLVLLNLIALTFPAAIPPRIPRFLKDRLQITHKEYSYLIRNGYLRPRNYEFTFEAEKDIPVVTDAISRFQEFYKLPVTGELDERTRGVMWEPRCGYPDVGESLHNETVENRAGHHRVRRYDIADGRYKWDSSQITYSLVNFPTRGGIKLSDLRNTIKRAFEVWSDVTPLVFTELHGHEVNQAMVRIAFMKGRHSHDLEHPIFDGPNGDLAHAFSPKSGWGEVNGDIHFDDDDVFTLGNNDRGYNFFQTAAHEIGHALGLDHSNDPEALMWPHYHFMRDFELPDDDIRGVQALYGPNPNPPKRKRKSRKHSKKRTKTSPRVPNVRIDQGPRPKSTLVRQPSKKSYCTSGYSAVTSISGSIYTFKGKFYWRSWRRLLVTPKDGRKIHDKWYHLPANIRASYQRRDGKTVFFRGAKYWVYFGSQMEPGYPRPVAELGLPKGVDAALSKTKAKTFFFKGDQVWRFDERKKSVDNGYPKKIGEVFTGLGDKVTAAFQHDDGNSYLLRGKKYYRVAKGKYEVDPGYPRHFTSDFLGCASVTA</sequence>
<feature type="binding site" evidence="14">
    <location>
        <position position="209"/>
    </location>
    <ligand>
        <name>Ca(2+)</name>
        <dbReference type="ChEBI" id="CHEBI:29108"/>
        <label>3</label>
    </ligand>
</feature>
<dbReference type="GO" id="GO:0030198">
    <property type="term" value="P:extracellular matrix organization"/>
    <property type="evidence" value="ECO:0000318"/>
    <property type="project" value="GO_Central"/>
</dbReference>
<keyword evidence="22" id="KW-1185">Reference proteome</keyword>
<evidence type="ECO:0000256" key="12">
    <source>
        <dbReference type="PIRSR" id="PIRSR001191-1"/>
    </source>
</evidence>
<organism evidence="21 22">
    <name type="scientific">Strongylocentrotus purpuratus</name>
    <name type="common">Purple sea urchin</name>
    <dbReference type="NCBI Taxonomy" id="7668"/>
    <lineage>
        <taxon>Eukaryota</taxon>
        <taxon>Metazoa</taxon>
        <taxon>Echinodermata</taxon>
        <taxon>Eleutherozoa</taxon>
        <taxon>Echinozoa</taxon>
        <taxon>Echinoidea</taxon>
        <taxon>Euechinoidea</taxon>
        <taxon>Echinacea</taxon>
        <taxon>Camarodonta</taxon>
        <taxon>Echinidea</taxon>
        <taxon>Strongylocentrotidae</taxon>
        <taxon>Strongylocentrotus</taxon>
    </lineage>
</organism>
<feature type="repeat" description="Hemopexin" evidence="17">
    <location>
        <begin position="442"/>
        <end position="489"/>
    </location>
</feature>
<keyword evidence="10" id="KW-0865">Zymogen</keyword>
<evidence type="ECO:0000256" key="2">
    <source>
        <dbReference type="ARBA" id="ARBA00022670"/>
    </source>
</evidence>
<dbReference type="SUPFAM" id="SSF50923">
    <property type="entry name" value="Hemopexin-like domain"/>
    <property type="match status" value="1"/>
</dbReference>
<evidence type="ECO:0000256" key="1">
    <source>
        <dbReference type="ARBA" id="ARBA00010370"/>
    </source>
</evidence>
<feature type="binding site" evidence="14">
    <location>
        <position position="210"/>
    </location>
    <ligand>
        <name>Ca(2+)</name>
        <dbReference type="ChEBI" id="CHEBI:29108"/>
        <label>3</label>
    </ligand>
</feature>
<evidence type="ECO:0000256" key="6">
    <source>
        <dbReference type="ARBA" id="ARBA00022801"/>
    </source>
</evidence>
<evidence type="ECO:0000256" key="19">
    <source>
        <dbReference type="SAM" id="SignalP"/>
    </source>
</evidence>
<dbReference type="Pfam" id="PF00413">
    <property type="entry name" value="Peptidase_M10"/>
    <property type="match status" value="1"/>
</dbReference>
<dbReference type="PIRSF" id="PIRSF001191">
    <property type="entry name" value="Peptidase_M10A_matrix"/>
    <property type="match status" value="1"/>
</dbReference>
<dbReference type="InterPro" id="IPR018487">
    <property type="entry name" value="Hemopexin-like_repeat"/>
</dbReference>
<feature type="binding site" description="in inhibited form" evidence="14">
    <location>
        <position position="100"/>
    </location>
    <ligand>
        <name>Zn(2+)</name>
        <dbReference type="ChEBI" id="CHEBI:29105"/>
        <label>2</label>
        <note>catalytic</note>
    </ligand>
</feature>
<feature type="region of interest" description="Disordered" evidence="18">
    <location>
        <begin position="293"/>
        <end position="345"/>
    </location>
</feature>
<evidence type="ECO:0000256" key="3">
    <source>
        <dbReference type="ARBA" id="ARBA00022723"/>
    </source>
</evidence>
<dbReference type="GO" id="GO:0004222">
    <property type="term" value="F:metalloendopeptidase activity"/>
    <property type="evidence" value="ECO:0000318"/>
    <property type="project" value="GO_Central"/>
</dbReference>
<dbReference type="GO" id="GO:0008270">
    <property type="term" value="F:zinc ion binding"/>
    <property type="evidence" value="ECO:0007669"/>
    <property type="project" value="InterPro"/>
</dbReference>
<dbReference type="PROSITE" id="PS51642">
    <property type="entry name" value="HEMOPEXIN_2"/>
    <property type="match status" value="2"/>
</dbReference>
<dbReference type="InterPro" id="IPR000585">
    <property type="entry name" value="Hemopexin-like_dom"/>
</dbReference>
<feature type="chain" id="PRO_5029753859" description="Peptidase metallopeptidase domain-containing protein" evidence="19">
    <location>
        <begin position="20"/>
        <end position="542"/>
    </location>
</feature>
<evidence type="ECO:0000256" key="8">
    <source>
        <dbReference type="ARBA" id="ARBA00022837"/>
    </source>
</evidence>
<keyword evidence="3 13" id="KW-0479">Metal-binding</keyword>
<feature type="active site" evidence="12">
    <location>
        <position position="258"/>
    </location>
</feature>
<keyword evidence="9" id="KW-0482">Metalloprotease</keyword>
<dbReference type="SUPFAM" id="SSF55486">
    <property type="entry name" value="Metalloproteases ('zincins'), catalytic domain"/>
    <property type="match status" value="1"/>
</dbReference>
<dbReference type="EnsemblMetazoa" id="XM_030984782">
    <property type="protein sequence ID" value="XP_030840642"/>
    <property type="gene ID" value="LOC587846"/>
</dbReference>
<feature type="binding site" evidence="13">
    <location>
        <position position="257"/>
    </location>
    <ligand>
        <name>Zn(2+)</name>
        <dbReference type="ChEBI" id="CHEBI:29105"/>
        <label>2</label>
        <note>catalytic</note>
    </ligand>
</feature>
<evidence type="ECO:0000256" key="15">
    <source>
        <dbReference type="PIRSR" id="PIRSR621190-4"/>
    </source>
</evidence>
<dbReference type="SMART" id="SM00120">
    <property type="entry name" value="HX"/>
    <property type="match status" value="4"/>
</dbReference>
<dbReference type="Proteomes" id="UP000007110">
    <property type="component" value="Unassembled WGS sequence"/>
</dbReference>
<comment type="similarity">
    <text evidence="1">Belongs to the peptidase M10A family.</text>
</comment>
<dbReference type="CDD" id="cd00094">
    <property type="entry name" value="HX"/>
    <property type="match status" value="1"/>
</dbReference>
<evidence type="ECO:0000256" key="14">
    <source>
        <dbReference type="PIRSR" id="PIRSR621190-2"/>
    </source>
</evidence>
<comment type="cofactor">
    <cofactor evidence="14">
        <name>Ca(2+)</name>
        <dbReference type="ChEBI" id="CHEBI:29108"/>
    </cofactor>
    <text evidence="14">Can bind about 5 Ca(2+) ions per subunit.</text>
</comment>
<dbReference type="AlphaFoldDB" id="A0A7M7NTT5"/>
<feature type="domain" description="Peptidase metallopeptidase" evidence="20">
    <location>
        <begin position="131"/>
        <end position="301"/>
    </location>
</feature>
<dbReference type="FunFam" id="2.110.10.10:FF:000002">
    <property type="entry name" value="Matrix metallopeptidase 3"/>
    <property type="match status" value="1"/>
</dbReference>
<dbReference type="Gene3D" id="3.40.390.10">
    <property type="entry name" value="Collagenase (Catalytic Domain)"/>
    <property type="match status" value="1"/>
</dbReference>
<keyword evidence="8 14" id="KW-0106">Calcium</keyword>
<evidence type="ECO:0000256" key="13">
    <source>
        <dbReference type="PIRSR" id="PIRSR001191-2"/>
    </source>
</evidence>
<keyword evidence="4 19" id="KW-0732">Signal</keyword>
<evidence type="ECO:0000256" key="18">
    <source>
        <dbReference type="SAM" id="MobiDB-lite"/>
    </source>
</evidence>
<dbReference type="FunFam" id="3.40.390.10:FF:000115">
    <property type="entry name" value="Matrix metallopeptidase 30"/>
    <property type="match status" value="1"/>
</dbReference>
<feature type="modified residue" description="Phosphotyrosine; by PKDCC" evidence="15">
    <location>
        <position position="432"/>
    </location>
</feature>
<dbReference type="GO" id="GO:0005615">
    <property type="term" value="C:extracellular space"/>
    <property type="evidence" value="ECO:0000318"/>
    <property type="project" value="GO_Central"/>
</dbReference>
<name>A0A7M7NTT5_STRPU</name>
<dbReference type="GeneID" id="587846"/>
<dbReference type="InterPro" id="IPR021158">
    <property type="entry name" value="Pept_M10A_Zn_BS"/>
</dbReference>
<feature type="short sequence motif" description="Cysteine switch" evidence="16">
    <location>
        <begin position="98"/>
        <end position="105"/>
    </location>
</feature>
<feature type="binding site" evidence="14">
    <location>
        <position position="217"/>
    </location>
    <ligand>
        <name>Zn(2+)</name>
        <dbReference type="ChEBI" id="CHEBI:29105"/>
        <label>1</label>
    </ligand>
</feature>